<dbReference type="Pfam" id="PF00622">
    <property type="entry name" value="SPRY"/>
    <property type="match status" value="1"/>
</dbReference>
<dbReference type="SMART" id="SM00449">
    <property type="entry name" value="SPRY"/>
    <property type="match status" value="1"/>
</dbReference>
<dbReference type="OrthoDB" id="5951542at2759"/>
<gene>
    <name evidence="3" type="ORF">C7M84_023272</name>
</gene>
<reference evidence="3 4" key="2">
    <citation type="submission" date="2019-01" db="EMBL/GenBank/DDBJ databases">
        <title>The decoding of complex shrimp genome reveals the adaptation for benthos swimmer, frequently molting mechanism and breeding impact on genome.</title>
        <authorList>
            <person name="Sun Y."/>
            <person name="Gao Y."/>
            <person name="Yu Y."/>
        </authorList>
    </citation>
    <scope>NUCLEOTIDE SEQUENCE [LARGE SCALE GENOMIC DNA]</scope>
    <source>
        <tissue evidence="3">Muscle</tissue>
    </source>
</reference>
<organism evidence="3 4">
    <name type="scientific">Penaeus vannamei</name>
    <name type="common">Whiteleg shrimp</name>
    <name type="synonym">Litopenaeus vannamei</name>
    <dbReference type="NCBI Taxonomy" id="6689"/>
    <lineage>
        <taxon>Eukaryota</taxon>
        <taxon>Metazoa</taxon>
        <taxon>Ecdysozoa</taxon>
        <taxon>Arthropoda</taxon>
        <taxon>Crustacea</taxon>
        <taxon>Multicrustacea</taxon>
        <taxon>Malacostraca</taxon>
        <taxon>Eumalacostraca</taxon>
        <taxon>Eucarida</taxon>
        <taxon>Decapoda</taxon>
        <taxon>Dendrobranchiata</taxon>
        <taxon>Penaeoidea</taxon>
        <taxon>Penaeidae</taxon>
        <taxon>Penaeus</taxon>
    </lineage>
</organism>
<evidence type="ECO:0000313" key="3">
    <source>
        <dbReference type="EMBL" id="ROT83555.1"/>
    </source>
</evidence>
<proteinExistence type="predicted"/>
<dbReference type="InterPro" id="IPR003877">
    <property type="entry name" value="SPRY_dom"/>
</dbReference>
<feature type="domain" description="B30.2/SPRY" evidence="2">
    <location>
        <begin position="1"/>
        <end position="201"/>
    </location>
</feature>
<dbReference type="InterPro" id="IPR050672">
    <property type="entry name" value="FBXO45-Fsn/SPSB_families"/>
</dbReference>
<reference evidence="3 4" key="1">
    <citation type="submission" date="2018-04" db="EMBL/GenBank/DDBJ databases">
        <authorList>
            <person name="Zhang X."/>
            <person name="Yuan J."/>
            <person name="Li F."/>
            <person name="Xiang J."/>
        </authorList>
    </citation>
    <scope>NUCLEOTIDE SEQUENCE [LARGE SCALE GENOMIC DNA]</scope>
    <source>
        <tissue evidence="3">Muscle</tissue>
    </source>
</reference>
<dbReference type="STRING" id="6689.A0A3R7NCK3"/>
<accession>A0A3R7NCK3</accession>
<evidence type="ECO:0000256" key="1">
    <source>
        <dbReference type="SAM" id="MobiDB-lite"/>
    </source>
</evidence>
<dbReference type="PANTHER" id="PTHR12245">
    <property type="entry name" value="SPRY DOMAIN CONTAINING SOCS BOX PROTEIN"/>
    <property type="match status" value="1"/>
</dbReference>
<dbReference type="EMBL" id="QCYY01000670">
    <property type="protein sequence ID" value="ROT83555.1"/>
    <property type="molecule type" value="Genomic_DNA"/>
</dbReference>
<dbReference type="InterPro" id="IPR001870">
    <property type="entry name" value="B30.2/SPRY"/>
</dbReference>
<dbReference type="GO" id="GO:0019005">
    <property type="term" value="C:SCF ubiquitin ligase complex"/>
    <property type="evidence" value="ECO:0007669"/>
    <property type="project" value="TreeGrafter"/>
</dbReference>
<comment type="caution">
    <text evidence="3">The sequence shown here is derived from an EMBL/GenBank/DDBJ whole genome shotgun (WGS) entry which is preliminary data.</text>
</comment>
<name>A0A3R7NCK3_PENVA</name>
<evidence type="ECO:0000259" key="2">
    <source>
        <dbReference type="PROSITE" id="PS50188"/>
    </source>
</evidence>
<dbReference type="Gene3D" id="2.60.120.920">
    <property type="match status" value="1"/>
</dbReference>
<keyword evidence="4" id="KW-1185">Reference proteome</keyword>
<dbReference type="GO" id="GO:0043161">
    <property type="term" value="P:proteasome-mediated ubiquitin-dependent protein catabolic process"/>
    <property type="evidence" value="ECO:0007669"/>
    <property type="project" value="TreeGrafter"/>
</dbReference>
<dbReference type="InterPro" id="IPR013320">
    <property type="entry name" value="ConA-like_dom_sf"/>
</dbReference>
<dbReference type="InterPro" id="IPR043136">
    <property type="entry name" value="B30.2/SPRY_sf"/>
</dbReference>
<dbReference type="CDD" id="cd12876">
    <property type="entry name" value="SPRY_SOCS3"/>
    <property type="match status" value="1"/>
</dbReference>
<dbReference type="InterPro" id="IPR035754">
    <property type="entry name" value="SPRY_SPSB3"/>
</dbReference>
<dbReference type="PANTHER" id="PTHR12245:SF12">
    <property type="entry name" value="SPRY DOMAIN-CONTAINING SOCS BOX PROTEIN 3"/>
    <property type="match status" value="1"/>
</dbReference>
<dbReference type="SUPFAM" id="SSF49899">
    <property type="entry name" value="Concanavalin A-like lectins/glucanases"/>
    <property type="match status" value="1"/>
</dbReference>
<dbReference type="PROSITE" id="PS50188">
    <property type="entry name" value="B302_SPRY"/>
    <property type="match status" value="1"/>
</dbReference>
<feature type="region of interest" description="Disordered" evidence="1">
    <location>
        <begin position="1"/>
        <end position="21"/>
    </location>
</feature>
<dbReference type="AlphaFoldDB" id="A0A3R7NCK3"/>
<dbReference type="Proteomes" id="UP000283509">
    <property type="component" value="Unassembled WGS sequence"/>
</dbReference>
<protein>
    <submittedName>
        <fullName evidence="3">Putative SPRY domain-containing SOCS box protein 3</fullName>
    </submittedName>
</protein>
<sequence>MTQDEQEEKSLEAPPPLLSPHLRPPLEHGCDAWWRWSQHHKSPEVRLYARTALFHPNWSHGTAAVRGSHDIRGGVHYWEVQVSQRLFGTAIMFGVCTASARLHADTFVSLVGEDENGWGLSHKGLVWHAGVWRRYTEPFRENKATTIGVLFDGERGTLGFYKDERWLGVAFSGLGDVAEALYPVVSSTAAKTELTLGTTRRGWAGLQDRARHALLSALAHPHLLYTLPLPPALRTYIEDDLPPSSANGKDVLIPTTTGLSRSS</sequence>
<evidence type="ECO:0000313" key="4">
    <source>
        <dbReference type="Proteomes" id="UP000283509"/>
    </source>
</evidence>